<evidence type="ECO:0000256" key="1">
    <source>
        <dbReference type="ARBA" id="ARBA00004651"/>
    </source>
</evidence>
<comment type="subcellular location">
    <subcellularLocation>
        <location evidence="1 8">Cell membrane</location>
        <topology evidence="1 8">Multi-pass membrane protein</topology>
    </subcellularLocation>
</comment>
<dbReference type="AlphaFoldDB" id="A0A9N7R6V8"/>
<proteinExistence type="inferred from homology"/>
<evidence type="ECO:0000256" key="6">
    <source>
        <dbReference type="ARBA" id="ARBA00022989"/>
    </source>
</evidence>
<dbReference type="InterPro" id="IPR045009">
    <property type="entry name" value="CASPL-5"/>
</dbReference>
<accession>A0A9N7R6V8</accession>
<evidence type="ECO:0000256" key="5">
    <source>
        <dbReference type="ARBA" id="ARBA00022692"/>
    </source>
</evidence>
<dbReference type="PANTHER" id="PTHR32021">
    <property type="entry name" value="CASP-LIKE PROTEIN 5B3"/>
    <property type="match status" value="1"/>
</dbReference>
<feature type="transmembrane region" description="Helical" evidence="8">
    <location>
        <begin position="20"/>
        <end position="39"/>
    </location>
</feature>
<gene>
    <name evidence="10" type="ORF">SHERM_14632</name>
</gene>
<evidence type="ECO:0000259" key="9">
    <source>
        <dbReference type="Pfam" id="PF04535"/>
    </source>
</evidence>
<dbReference type="EMBL" id="CACSLK010012206">
    <property type="protein sequence ID" value="CAA0814336.1"/>
    <property type="molecule type" value="Genomic_DNA"/>
</dbReference>
<comment type="similarity">
    <text evidence="2 8">Belongs to the Casparian strip membrane proteins (CASP) family.</text>
</comment>
<sequence length="151" mass="16556">MEISRFWGTLGSLGLRFGQAMFALASLLSVCMSTGFYNYSAFCFLVTTMGLVIPWSLTLAMTDVLSVYIRPSFQLPGMLSFVVIGDWVVSILSLAASCSAASVTDFLLDSGDSFCLENLCTRYQVAAAMALLSWFLLLPSMFLNLWTLTCM</sequence>
<keyword evidence="4 8" id="KW-1003">Cell membrane</keyword>
<dbReference type="GO" id="GO:0005886">
    <property type="term" value="C:plasma membrane"/>
    <property type="evidence" value="ECO:0007669"/>
    <property type="project" value="UniProtKB-SubCell"/>
</dbReference>
<feature type="transmembrane region" description="Helical" evidence="8">
    <location>
        <begin position="81"/>
        <end position="103"/>
    </location>
</feature>
<evidence type="ECO:0000256" key="3">
    <source>
        <dbReference type="ARBA" id="ARBA00011489"/>
    </source>
</evidence>
<evidence type="ECO:0000313" key="11">
    <source>
        <dbReference type="Proteomes" id="UP001153555"/>
    </source>
</evidence>
<feature type="domain" description="Casparian strip membrane protein" evidence="9">
    <location>
        <begin position="9"/>
        <end position="136"/>
    </location>
</feature>
<keyword evidence="5 8" id="KW-0812">Transmembrane</keyword>
<feature type="transmembrane region" description="Helical" evidence="8">
    <location>
        <begin position="123"/>
        <end position="146"/>
    </location>
</feature>
<dbReference type="Proteomes" id="UP001153555">
    <property type="component" value="Unassembled WGS sequence"/>
</dbReference>
<keyword evidence="6 8" id="KW-1133">Transmembrane helix</keyword>
<comment type="subunit">
    <text evidence="3 8">Homodimer and heterodimers.</text>
</comment>
<reference evidence="10" key="1">
    <citation type="submission" date="2019-12" db="EMBL/GenBank/DDBJ databases">
        <authorList>
            <person name="Scholes J."/>
        </authorList>
    </citation>
    <scope>NUCLEOTIDE SEQUENCE</scope>
</reference>
<evidence type="ECO:0000313" key="10">
    <source>
        <dbReference type="EMBL" id="CAA0814336.1"/>
    </source>
</evidence>
<organism evidence="10 11">
    <name type="scientific">Striga hermonthica</name>
    <name type="common">Purple witchweed</name>
    <name type="synonym">Buchnera hermonthica</name>
    <dbReference type="NCBI Taxonomy" id="68872"/>
    <lineage>
        <taxon>Eukaryota</taxon>
        <taxon>Viridiplantae</taxon>
        <taxon>Streptophyta</taxon>
        <taxon>Embryophyta</taxon>
        <taxon>Tracheophyta</taxon>
        <taxon>Spermatophyta</taxon>
        <taxon>Magnoliopsida</taxon>
        <taxon>eudicotyledons</taxon>
        <taxon>Gunneridae</taxon>
        <taxon>Pentapetalae</taxon>
        <taxon>asterids</taxon>
        <taxon>lamiids</taxon>
        <taxon>Lamiales</taxon>
        <taxon>Orobanchaceae</taxon>
        <taxon>Buchnereae</taxon>
        <taxon>Striga</taxon>
    </lineage>
</organism>
<evidence type="ECO:0000256" key="2">
    <source>
        <dbReference type="ARBA" id="ARBA00007651"/>
    </source>
</evidence>
<protein>
    <recommendedName>
        <fullName evidence="8">CASP-like protein</fullName>
    </recommendedName>
</protein>
<dbReference type="InterPro" id="IPR006702">
    <property type="entry name" value="CASP_dom"/>
</dbReference>
<keyword evidence="7 8" id="KW-0472">Membrane</keyword>
<name>A0A9N7R6V8_STRHE</name>
<evidence type="ECO:0000256" key="7">
    <source>
        <dbReference type="ARBA" id="ARBA00023136"/>
    </source>
</evidence>
<dbReference type="PANTHER" id="PTHR32021:SF30">
    <property type="entry name" value="CASP-LIKE PROTEIN 5C1"/>
    <property type="match status" value="1"/>
</dbReference>
<comment type="caution">
    <text evidence="10">The sequence shown here is derived from an EMBL/GenBank/DDBJ whole genome shotgun (WGS) entry which is preliminary data.</text>
</comment>
<evidence type="ECO:0000256" key="4">
    <source>
        <dbReference type="ARBA" id="ARBA00022475"/>
    </source>
</evidence>
<dbReference type="OrthoDB" id="1881155at2759"/>
<feature type="transmembrane region" description="Helical" evidence="8">
    <location>
        <begin position="45"/>
        <end position="69"/>
    </location>
</feature>
<keyword evidence="11" id="KW-1185">Reference proteome</keyword>
<dbReference type="Pfam" id="PF04535">
    <property type="entry name" value="CASP_dom"/>
    <property type="match status" value="1"/>
</dbReference>
<evidence type="ECO:0000256" key="8">
    <source>
        <dbReference type="RuleBase" id="RU361233"/>
    </source>
</evidence>